<dbReference type="InterPro" id="IPR019734">
    <property type="entry name" value="TPR_rpt"/>
</dbReference>
<name>A0A3P1T8K6_9ACTN</name>
<feature type="transmembrane region" description="Helical" evidence="2">
    <location>
        <begin position="82"/>
        <end position="102"/>
    </location>
</feature>
<keyword evidence="2" id="KW-0472">Membrane</keyword>
<organism evidence="3 4">
    <name type="scientific">Arachnia propionica</name>
    <dbReference type="NCBI Taxonomy" id="1750"/>
    <lineage>
        <taxon>Bacteria</taxon>
        <taxon>Bacillati</taxon>
        <taxon>Actinomycetota</taxon>
        <taxon>Actinomycetes</taxon>
        <taxon>Propionibacteriales</taxon>
        <taxon>Propionibacteriaceae</taxon>
        <taxon>Arachnia</taxon>
    </lineage>
</organism>
<dbReference type="Proteomes" id="UP000280819">
    <property type="component" value="Unassembled WGS sequence"/>
</dbReference>
<dbReference type="Pfam" id="PF14559">
    <property type="entry name" value="TPR_19"/>
    <property type="match status" value="1"/>
</dbReference>
<evidence type="ECO:0000256" key="1">
    <source>
        <dbReference type="PROSITE-ProRule" id="PRU00339"/>
    </source>
</evidence>
<keyword evidence="2" id="KW-0812">Transmembrane</keyword>
<evidence type="ECO:0000313" key="4">
    <source>
        <dbReference type="Proteomes" id="UP000280819"/>
    </source>
</evidence>
<keyword evidence="1" id="KW-0802">TPR repeat</keyword>
<sequence length="279" mass="30876">METERGDFTREDLVSFLSTAPDELKDWAERQLARFDAEVAADDGADLADLLPDHEDEEVTREPAEGAVKVSALERRTGVSRLNLVLVTLLAAAVVVIVQMAGRPQPEPTTGMPSNHPPIDASAMAEMQPTKEVDRTREAELKERVAADPSDLEARLELSTMYYEASLHQEVIPLLQQVLEQDPDHIDALIGLGAAEYRTNQYDAAEQHWVRVTELDPGRQEPWYSLGFLHMARTPADVEKARAAWTRVIEIDPSSRMAEEVSVLLKSLATPEAAQSSEG</sequence>
<dbReference type="AlphaFoldDB" id="A0A3P1T8K6"/>
<dbReference type="InterPro" id="IPR011990">
    <property type="entry name" value="TPR-like_helical_dom_sf"/>
</dbReference>
<protein>
    <submittedName>
        <fullName evidence="3">Tetratricopeptide repeat protein</fullName>
    </submittedName>
</protein>
<dbReference type="RefSeq" id="WP_124844484.1">
    <property type="nucleotide sequence ID" value="NZ_RQZG01000007.1"/>
</dbReference>
<proteinExistence type="predicted"/>
<feature type="repeat" description="TPR" evidence="1">
    <location>
        <begin position="186"/>
        <end position="219"/>
    </location>
</feature>
<gene>
    <name evidence="3" type="ORF">EII34_07455</name>
</gene>
<dbReference type="SMART" id="SM00028">
    <property type="entry name" value="TPR"/>
    <property type="match status" value="3"/>
</dbReference>
<accession>A0A3P1T8K6</accession>
<dbReference type="SUPFAM" id="SSF48452">
    <property type="entry name" value="TPR-like"/>
    <property type="match status" value="1"/>
</dbReference>
<evidence type="ECO:0000256" key="2">
    <source>
        <dbReference type="SAM" id="Phobius"/>
    </source>
</evidence>
<evidence type="ECO:0000313" key="3">
    <source>
        <dbReference type="EMBL" id="RRD05166.1"/>
    </source>
</evidence>
<dbReference type="OrthoDB" id="5149611at2"/>
<keyword evidence="2" id="KW-1133">Transmembrane helix</keyword>
<reference evidence="3 4" key="1">
    <citation type="submission" date="2018-11" db="EMBL/GenBank/DDBJ databases">
        <title>Genomes From Bacteria Associated with the Canine Oral Cavity: a Test Case for Automated Genome-Based Taxonomic Assignment.</title>
        <authorList>
            <person name="Coil D.A."/>
            <person name="Jospin G."/>
            <person name="Darling A.E."/>
            <person name="Wallis C."/>
            <person name="Davis I.J."/>
            <person name="Harris S."/>
            <person name="Eisen J.A."/>
            <person name="Holcombe L.J."/>
            <person name="O'Flynn C."/>
        </authorList>
    </citation>
    <scope>NUCLEOTIDE SEQUENCE [LARGE SCALE GENOMIC DNA]</scope>
    <source>
        <strain evidence="3 4">OH887_COT-365</strain>
    </source>
</reference>
<dbReference type="PROSITE" id="PS50005">
    <property type="entry name" value="TPR"/>
    <property type="match status" value="1"/>
</dbReference>
<dbReference type="Gene3D" id="1.25.40.10">
    <property type="entry name" value="Tetratricopeptide repeat domain"/>
    <property type="match status" value="1"/>
</dbReference>
<dbReference type="EMBL" id="RQZG01000007">
    <property type="protein sequence ID" value="RRD05166.1"/>
    <property type="molecule type" value="Genomic_DNA"/>
</dbReference>
<comment type="caution">
    <text evidence="3">The sequence shown here is derived from an EMBL/GenBank/DDBJ whole genome shotgun (WGS) entry which is preliminary data.</text>
</comment>